<dbReference type="AlphaFoldDB" id="A0A6A0AHT6"/>
<sequence>LRAALAADPAHFQPQQRYGLALCTSARPPSGPAADYWQYPAEQRGVWLQSHEVQPALGSPLPPARHRHGVAYVSDPLIQGWLGPSGVMVLFGGSTATDALQTQALMGDLWWVGR</sequence>
<accession>A0A6A0AHT6</accession>
<reference evidence="1 2" key="1">
    <citation type="submission" date="2020-02" db="EMBL/GenBank/DDBJ databases">
        <title>Draft genome sequence of Haematococcus lacustris strain NIES-144.</title>
        <authorList>
            <person name="Morimoto D."/>
            <person name="Nakagawa S."/>
            <person name="Yoshida T."/>
            <person name="Sawayama S."/>
        </authorList>
    </citation>
    <scope>NUCLEOTIDE SEQUENCE [LARGE SCALE GENOMIC DNA]</scope>
    <source>
        <strain evidence="1 2">NIES-144</strain>
    </source>
</reference>
<name>A0A6A0AHT6_HAELA</name>
<organism evidence="1 2">
    <name type="scientific">Haematococcus lacustris</name>
    <name type="common">Green alga</name>
    <name type="synonym">Haematococcus pluvialis</name>
    <dbReference type="NCBI Taxonomy" id="44745"/>
    <lineage>
        <taxon>Eukaryota</taxon>
        <taxon>Viridiplantae</taxon>
        <taxon>Chlorophyta</taxon>
        <taxon>core chlorophytes</taxon>
        <taxon>Chlorophyceae</taxon>
        <taxon>CS clade</taxon>
        <taxon>Chlamydomonadales</taxon>
        <taxon>Haematococcaceae</taxon>
        <taxon>Haematococcus</taxon>
    </lineage>
</organism>
<gene>
    <name evidence="1" type="ORF">HaLaN_31430</name>
</gene>
<evidence type="ECO:0000313" key="2">
    <source>
        <dbReference type="Proteomes" id="UP000485058"/>
    </source>
</evidence>
<feature type="non-terminal residue" evidence="1">
    <location>
        <position position="1"/>
    </location>
</feature>
<comment type="caution">
    <text evidence="1">The sequence shown here is derived from an EMBL/GenBank/DDBJ whole genome shotgun (WGS) entry which is preliminary data.</text>
</comment>
<protein>
    <submittedName>
        <fullName evidence="1">EF-hand domain-containing protein</fullName>
    </submittedName>
</protein>
<dbReference type="Proteomes" id="UP000485058">
    <property type="component" value="Unassembled WGS sequence"/>
</dbReference>
<keyword evidence="2" id="KW-1185">Reference proteome</keyword>
<dbReference type="EMBL" id="BLLF01006427">
    <property type="protein sequence ID" value="GFH32242.1"/>
    <property type="molecule type" value="Genomic_DNA"/>
</dbReference>
<proteinExistence type="predicted"/>
<evidence type="ECO:0000313" key="1">
    <source>
        <dbReference type="EMBL" id="GFH32242.1"/>
    </source>
</evidence>